<dbReference type="Pfam" id="PF01764">
    <property type="entry name" value="Lipase_3"/>
    <property type="match status" value="1"/>
</dbReference>
<dbReference type="Gene3D" id="3.40.50.1820">
    <property type="entry name" value="alpha/beta hydrolase"/>
    <property type="match status" value="1"/>
</dbReference>
<name>A0A9D4UTP4_ADICA</name>
<sequence>NSHATKEPGILLKLLGPGGECEGYLLQFVGHSLGGSIAALAALRFYARYPQVHAYGYGVLPCVDASVADACSDFVTSIVYNDEFSSRLSISSIKRLRIAAVNALASEPSLDLGTVTKLVRRILGPQQPVILPDNTQAVIKDVTVVNPLSKHKGRRFSLRLRGGIYLCSHLCHCMVHMSSNSSPRSLLFDLPQCRPQLSHSLKVVSKGLNGHGKQASTDLLNYVESFVFIGDGERRMPVSSLTVDHELLDKENVLCVNAGRDENNDDEESEVLFRDNIEEHRDPCTSHSVVEDDVKHSTGDICSIIESGQIGEAPLHRESNAMAQTLCACHFGEHDDYCEIFMPGLIVHIVPESQSRSSPSWDFWGKKVQQGHQHRAFIKDRTDFQNLVISTSMFLDHMPWRCQFALNHVLEAENDTLNEIDGCTDSLV</sequence>
<dbReference type="SUPFAM" id="SSF53474">
    <property type="entry name" value="alpha/beta-Hydrolases"/>
    <property type="match status" value="1"/>
</dbReference>
<feature type="non-terminal residue" evidence="2">
    <location>
        <position position="428"/>
    </location>
</feature>
<keyword evidence="3" id="KW-1185">Reference proteome</keyword>
<evidence type="ECO:0000313" key="2">
    <source>
        <dbReference type="EMBL" id="KAI5073158.1"/>
    </source>
</evidence>
<dbReference type="GO" id="GO:0006629">
    <property type="term" value="P:lipid metabolic process"/>
    <property type="evidence" value="ECO:0007669"/>
    <property type="project" value="InterPro"/>
</dbReference>
<proteinExistence type="predicted"/>
<organism evidence="2 3">
    <name type="scientific">Adiantum capillus-veneris</name>
    <name type="common">Maidenhair fern</name>
    <dbReference type="NCBI Taxonomy" id="13818"/>
    <lineage>
        <taxon>Eukaryota</taxon>
        <taxon>Viridiplantae</taxon>
        <taxon>Streptophyta</taxon>
        <taxon>Embryophyta</taxon>
        <taxon>Tracheophyta</taxon>
        <taxon>Polypodiopsida</taxon>
        <taxon>Polypodiidae</taxon>
        <taxon>Polypodiales</taxon>
        <taxon>Pteridineae</taxon>
        <taxon>Pteridaceae</taxon>
        <taxon>Vittarioideae</taxon>
        <taxon>Adiantum</taxon>
    </lineage>
</organism>
<gene>
    <name evidence="2" type="ORF">GOP47_0011171</name>
</gene>
<dbReference type="InterPro" id="IPR029058">
    <property type="entry name" value="AB_hydrolase_fold"/>
</dbReference>
<reference evidence="2" key="1">
    <citation type="submission" date="2021-01" db="EMBL/GenBank/DDBJ databases">
        <title>Adiantum capillus-veneris genome.</title>
        <authorList>
            <person name="Fang Y."/>
            <person name="Liao Q."/>
        </authorList>
    </citation>
    <scope>NUCLEOTIDE SEQUENCE</scope>
    <source>
        <strain evidence="2">H3</strain>
        <tissue evidence="2">Leaf</tissue>
    </source>
</reference>
<dbReference type="PANTHER" id="PTHR47030">
    <property type="entry name" value="LIPASE CLASS 3 FAMILY PROTEIN"/>
    <property type="match status" value="1"/>
</dbReference>
<accession>A0A9D4UTP4</accession>
<dbReference type="PANTHER" id="PTHR47030:SF2">
    <property type="entry name" value="LIPASE CLASS 3 FAMILY PROTEIN"/>
    <property type="match status" value="1"/>
</dbReference>
<dbReference type="EMBL" id="JABFUD020000011">
    <property type="protein sequence ID" value="KAI5073158.1"/>
    <property type="molecule type" value="Genomic_DNA"/>
</dbReference>
<dbReference type="AlphaFoldDB" id="A0A9D4UTP4"/>
<dbReference type="InterPro" id="IPR002921">
    <property type="entry name" value="Fungal_lipase-type"/>
</dbReference>
<dbReference type="Proteomes" id="UP000886520">
    <property type="component" value="Chromosome 11"/>
</dbReference>
<evidence type="ECO:0000259" key="1">
    <source>
        <dbReference type="Pfam" id="PF01764"/>
    </source>
</evidence>
<evidence type="ECO:0000313" key="3">
    <source>
        <dbReference type="Proteomes" id="UP000886520"/>
    </source>
</evidence>
<feature type="domain" description="Fungal lipase-type" evidence="1">
    <location>
        <begin position="23"/>
        <end position="82"/>
    </location>
</feature>
<dbReference type="OrthoDB" id="438440at2759"/>
<comment type="caution">
    <text evidence="2">The sequence shown here is derived from an EMBL/GenBank/DDBJ whole genome shotgun (WGS) entry which is preliminary data.</text>
</comment>
<protein>
    <recommendedName>
        <fullName evidence="1">Fungal lipase-type domain-containing protein</fullName>
    </recommendedName>
</protein>